<feature type="compositionally biased region" description="Polar residues" evidence="1">
    <location>
        <begin position="111"/>
        <end position="120"/>
    </location>
</feature>
<evidence type="ECO:0000256" key="2">
    <source>
        <dbReference type="SAM" id="SignalP"/>
    </source>
</evidence>
<dbReference type="AlphaFoldDB" id="A0AAD5LCH0"/>
<feature type="signal peptide" evidence="2">
    <location>
        <begin position="1"/>
        <end position="20"/>
    </location>
</feature>
<evidence type="ECO:0000313" key="3">
    <source>
        <dbReference type="EMBL" id="KAJ0393803.1"/>
    </source>
</evidence>
<proteinExistence type="predicted"/>
<name>A0AAD5LCH0_PYTIN</name>
<protein>
    <recommendedName>
        <fullName evidence="5">Elicitin-like protein</fullName>
    </recommendedName>
</protein>
<dbReference type="EMBL" id="JAKCXM010000460">
    <property type="protein sequence ID" value="KAJ0393803.1"/>
    <property type="molecule type" value="Genomic_DNA"/>
</dbReference>
<evidence type="ECO:0000256" key="1">
    <source>
        <dbReference type="SAM" id="MobiDB-lite"/>
    </source>
</evidence>
<feature type="region of interest" description="Disordered" evidence="1">
    <location>
        <begin position="111"/>
        <end position="144"/>
    </location>
</feature>
<evidence type="ECO:0000313" key="4">
    <source>
        <dbReference type="Proteomes" id="UP001209570"/>
    </source>
</evidence>
<dbReference type="Proteomes" id="UP001209570">
    <property type="component" value="Unassembled WGS sequence"/>
</dbReference>
<sequence length="179" mass="18844">MALMRCSSLFFLCSMAVAMAANTAPRVRDGECSIQEMNHLNEVLQVISSGYPPECASLRGLTPDLVSRTLCNDRNCKTWVIDTLKLRDCGNPALGDWQDIATKRLAQCSQFSGSPGTPGTSKAPVTGGSRAGQSGSVDAADNTKLPAATPASTKLRNHTAQHLCSLVVALVVALLHSAS</sequence>
<organism evidence="3 4">
    <name type="scientific">Pythium insidiosum</name>
    <name type="common">Pythiosis disease agent</name>
    <dbReference type="NCBI Taxonomy" id="114742"/>
    <lineage>
        <taxon>Eukaryota</taxon>
        <taxon>Sar</taxon>
        <taxon>Stramenopiles</taxon>
        <taxon>Oomycota</taxon>
        <taxon>Peronosporomycetes</taxon>
        <taxon>Pythiales</taxon>
        <taxon>Pythiaceae</taxon>
        <taxon>Pythium</taxon>
    </lineage>
</organism>
<accession>A0AAD5LCH0</accession>
<gene>
    <name evidence="3" type="ORF">P43SY_001495</name>
</gene>
<evidence type="ECO:0008006" key="5">
    <source>
        <dbReference type="Google" id="ProtNLM"/>
    </source>
</evidence>
<keyword evidence="2" id="KW-0732">Signal</keyword>
<comment type="caution">
    <text evidence="3">The sequence shown here is derived from an EMBL/GenBank/DDBJ whole genome shotgun (WGS) entry which is preliminary data.</text>
</comment>
<feature type="chain" id="PRO_5042014443" description="Elicitin-like protein" evidence="2">
    <location>
        <begin position="21"/>
        <end position="179"/>
    </location>
</feature>
<keyword evidence="4" id="KW-1185">Reference proteome</keyword>
<reference evidence="3" key="1">
    <citation type="submission" date="2021-12" db="EMBL/GenBank/DDBJ databases">
        <title>Prjna785345.</title>
        <authorList>
            <person name="Rujirawat T."/>
            <person name="Krajaejun T."/>
        </authorList>
    </citation>
    <scope>NUCLEOTIDE SEQUENCE</scope>
    <source>
        <strain evidence="3">Pi057C3</strain>
    </source>
</reference>